<feature type="transmembrane region" description="Helical" evidence="7">
    <location>
        <begin position="54"/>
        <end position="71"/>
    </location>
</feature>
<dbReference type="InterPro" id="IPR051258">
    <property type="entry name" value="Diverse_Substrate_Transporter"/>
</dbReference>
<feature type="transmembrane region" description="Helical" evidence="7">
    <location>
        <begin position="199"/>
        <end position="221"/>
    </location>
</feature>
<feature type="domain" description="EamA" evidence="8">
    <location>
        <begin position="26"/>
        <end position="155"/>
    </location>
</feature>
<organism evidence="9 10">
    <name type="scientific">Streptomyces mauvecolor</name>
    <dbReference type="NCBI Taxonomy" id="58345"/>
    <lineage>
        <taxon>Bacteria</taxon>
        <taxon>Bacillati</taxon>
        <taxon>Actinomycetota</taxon>
        <taxon>Actinomycetes</taxon>
        <taxon>Kitasatosporales</taxon>
        <taxon>Streptomycetaceae</taxon>
        <taxon>Streptomyces</taxon>
    </lineage>
</organism>
<keyword evidence="5 7" id="KW-1133">Transmembrane helix</keyword>
<dbReference type="InterPro" id="IPR037185">
    <property type="entry name" value="EmrE-like"/>
</dbReference>
<evidence type="ECO:0000256" key="2">
    <source>
        <dbReference type="ARBA" id="ARBA00007362"/>
    </source>
</evidence>
<dbReference type="Proteomes" id="UP001595834">
    <property type="component" value="Unassembled WGS sequence"/>
</dbReference>
<evidence type="ECO:0000256" key="7">
    <source>
        <dbReference type="SAM" id="Phobius"/>
    </source>
</evidence>
<feature type="transmembrane region" description="Helical" evidence="7">
    <location>
        <begin position="170"/>
        <end position="187"/>
    </location>
</feature>
<keyword evidence="6 7" id="KW-0472">Membrane</keyword>
<evidence type="ECO:0000256" key="5">
    <source>
        <dbReference type="ARBA" id="ARBA00022989"/>
    </source>
</evidence>
<feature type="transmembrane region" description="Helical" evidence="7">
    <location>
        <begin position="288"/>
        <end position="305"/>
    </location>
</feature>
<comment type="similarity">
    <text evidence="2">Belongs to the EamA transporter family.</text>
</comment>
<dbReference type="RefSeq" id="WP_344377780.1">
    <property type="nucleotide sequence ID" value="NZ_BAAASQ010000019.1"/>
</dbReference>
<keyword evidence="4 7" id="KW-0812">Transmembrane</keyword>
<feature type="transmembrane region" description="Helical" evidence="7">
    <location>
        <begin position="140"/>
        <end position="158"/>
    </location>
</feature>
<proteinExistence type="inferred from homology"/>
<dbReference type="PROSITE" id="PS51257">
    <property type="entry name" value="PROKAR_LIPOPROTEIN"/>
    <property type="match status" value="1"/>
</dbReference>
<feature type="transmembrane region" description="Helical" evidence="7">
    <location>
        <begin position="21"/>
        <end position="42"/>
    </location>
</feature>
<feature type="transmembrane region" description="Helical" evidence="7">
    <location>
        <begin position="108"/>
        <end position="128"/>
    </location>
</feature>
<feature type="transmembrane region" description="Helical" evidence="7">
    <location>
        <begin position="83"/>
        <end position="102"/>
    </location>
</feature>
<name>A0ABV9UXU0_9ACTN</name>
<reference evidence="10" key="1">
    <citation type="journal article" date="2019" name="Int. J. Syst. Evol. Microbiol.">
        <title>The Global Catalogue of Microorganisms (GCM) 10K type strain sequencing project: providing services to taxonomists for standard genome sequencing and annotation.</title>
        <authorList>
            <consortium name="The Broad Institute Genomics Platform"/>
            <consortium name="The Broad Institute Genome Sequencing Center for Infectious Disease"/>
            <person name="Wu L."/>
            <person name="Ma J."/>
        </authorList>
    </citation>
    <scope>NUCLEOTIDE SEQUENCE [LARGE SCALE GENOMIC DNA]</scope>
    <source>
        <strain evidence="10">CCM 7224</strain>
    </source>
</reference>
<feature type="transmembrane region" description="Helical" evidence="7">
    <location>
        <begin position="263"/>
        <end position="282"/>
    </location>
</feature>
<dbReference type="PANTHER" id="PTHR42920:SF5">
    <property type="entry name" value="EAMA DOMAIN-CONTAINING PROTEIN"/>
    <property type="match status" value="1"/>
</dbReference>
<protein>
    <submittedName>
        <fullName evidence="9">DMT family transporter</fullName>
    </submittedName>
</protein>
<dbReference type="EMBL" id="JBHSIZ010000045">
    <property type="protein sequence ID" value="MFC4961223.1"/>
    <property type="molecule type" value="Genomic_DNA"/>
</dbReference>
<dbReference type="InterPro" id="IPR000620">
    <property type="entry name" value="EamA_dom"/>
</dbReference>
<dbReference type="SUPFAM" id="SSF103481">
    <property type="entry name" value="Multidrug resistance efflux transporter EmrE"/>
    <property type="match status" value="2"/>
</dbReference>
<evidence type="ECO:0000256" key="6">
    <source>
        <dbReference type="ARBA" id="ARBA00023136"/>
    </source>
</evidence>
<keyword evidence="3" id="KW-1003">Cell membrane</keyword>
<feature type="domain" description="EamA" evidence="8">
    <location>
        <begin position="169"/>
        <end position="305"/>
    </location>
</feature>
<comment type="subcellular location">
    <subcellularLocation>
        <location evidence="1">Cell membrane</location>
        <topology evidence="1">Multi-pass membrane protein</topology>
    </subcellularLocation>
</comment>
<sequence length="313" mass="32114">MDTARKPSAPSPATAAQGAATPAAASLLVVGGAACLSASAMFVKLADINAGTAAFLRCAIAVLPLVPLMLLEQRRHGALPRPLRGYAVLAGVFLGADYVMWTLSILDIGAAVATVLINVQVIVFPVLSRLFGGNRIPRRFLYATPFMLTGIALASGVLQQGQQSGNTVRGVVLGMAAGVAYAAYLYLSRLSGQRSPQHVVSPVCVSTAAAAVASGLIALLATGLPLAISAAAWGWIVALALLGQVAAWILISKGSPRLAPNTAAALLLLQPVMAIGFALLILHETPTIVQLCGCALVIASVWLANRTPRTTNL</sequence>
<evidence type="ECO:0000313" key="10">
    <source>
        <dbReference type="Proteomes" id="UP001595834"/>
    </source>
</evidence>
<comment type="caution">
    <text evidence="9">The sequence shown here is derived from an EMBL/GenBank/DDBJ whole genome shotgun (WGS) entry which is preliminary data.</text>
</comment>
<dbReference type="Pfam" id="PF00892">
    <property type="entry name" value="EamA"/>
    <property type="match status" value="2"/>
</dbReference>
<feature type="transmembrane region" description="Helical" evidence="7">
    <location>
        <begin position="227"/>
        <end position="251"/>
    </location>
</feature>
<evidence type="ECO:0000256" key="1">
    <source>
        <dbReference type="ARBA" id="ARBA00004651"/>
    </source>
</evidence>
<evidence type="ECO:0000259" key="8">
    <source>
        <dbReference type="Pfam" id="PF00892"/>
    </source>
</evidence>
<gene>
    <name evidence="9" type="ORF">ACFPFX_33530</name>
</gene>
<keyword evidence="10" id="KW-1185">Reference proteome</keyword>
<accession>A0ABV9UXU0</accession>
<dbReference type="PANTHER" id="PTHR42920">
    <property type="entry name" value="OS03G0707200 PROTEIN-RELATED"/>
    <property type="match status" value="1"/>
</dbReference>
<evidence type="ECO:0000256" key="3">
    <source>
        <dbReference type="ARBA" id="ARBA00022475"/>
    </source>
</evidence>
<evidence type="ECO:0000256" key="4">
    <source>
        <dbReference type="ARBA" id="ARBA00022692"/>
    </source>
</evidence>
<evidence type="ECO:0000313" key="9">
    <source>
        <dbReference type="EMBL" id="MFC4961223.1"/>
    </source>
</evidence>